<dbReference type="InParanoid" id="A0A6P3ZZG6"/>
<dbReference type="AlphaFoldDB" id="A0A6P3ZZG6"/>
<dbReference type="InterPro" id="IPR011990">
    <property type="entry name" value="TPR-like_helical_dom_sf"/>
</dbReference>
<organism evidence="3 4">
    <name type="scientific">Ziziphus jujuba</name>
    <name type="common">Chinese jujube</name>
    <name type="synonym">Ziziphus sativa</name>
    <dbReference type="NCBI Taxonomy" id="326968"/>
    <lineage>
        <taxon>Eukaryota</taxon>
        <taxon>Viridiplantae</taxon>
        <taxon>Streptophyta</taxon>
        <taxon>Embryophyta</taxon>
        <taxon>Tracheophyta</taxon>
        <taxon>Spermatophyta</taxon>
        <taxon>Magnoliopsida</taxon>
        <taxon>eudicotyledons</taxon>
        <taxon>Gunneridae</taxon>
        <taxon>Pentapetalae</taxon>
        <taxon>rosids</taxon>
        <taxon>fabids</taxon>
        <taxon>Rosales</taxon>
        <taxon>Rhamnaceae</taxon>
        <taxon>Paliureae</taxon>
        <taxon>Ziziphus</taxon>
    </lineage>
</organism>
<dbReference type="PANTHER" id="PTHR24015">
    <property type="entry name" value="OS07G0578800 PROTEIN-RELATED"/>
    <property type="match status" value="1"/>
</dbReference>
<feature type="repeat" description="PPR" evidence="2">
    <location>
        <begin position="162"/>
        <end position="196"/>
    </location>
</feature>
<evidence type="ECO:0000256" key="2">
    <source>
        <dbReference type="PROSITE-ProRule" id="PRU00708"/>
    </source>
</evidence>
<dbReference type="GeneID" id="107422731"/>
<name>A0A6P3ZZG6_ZIZJJ</name>
<accession>A0A6P3ZZG6</accession>
<keyword evidence="1" id="KW-0677">Repeat</keyword>
<reference evidence="4" key="1">
    <citation type="submission" date="2025-08" db="UniProtKB">
        <authorList>
            <consortium name="RefSeq"/>
        </authorList>
    </citation>
    <scope>IDENTIFICATION</scope>
    <source>
        <tissue evidence="4">Seedling</tissue>
    </source>
</reference>
<dbReference type="FunFam" id="1.25.40.10:FF:000996">
    <property type="entry name" value="Small kernel1"/>
    <property type="match status" value="1"/>
</dbReference>
<dbReference type="InterPro" id="IPR046848">
    <property type="entry name" value="E_motif"/>
</dbReference>
<evidence type="ECO:0000256" key="1">
    <source>
        <dbReference type="ARBA" id="ARBA00022737"/>
    </source>
</evidence>
<dbReference type="KEGG" id="zju:107422731"/>
<dbReference type="InterPro" id="IPR002885">
    <property type="entry name" value="PPR_rpt"/>
</dbReference>
<dbReference type="Pfam" id="PF20431">
    <property type="entry name" value="E_motif"/>
    <property type="match status" value="1"/>
</dbReference>
<keyword evidence="3" id="KW-1185">Reference proteome</keyword>
<sequence length="634" mass="71186">MNFRLHRKTFTLLTSRYYSSATVLDPPHHLLHLIQLSIVHQSLKLIRQSHARVFTHGFDQNTFFATKLISAYAICGNPTHSRLVFDAVKLKNVYLWNTMISGYAKNEAKKEAFELFKEMCHGNVLPDDYTLATVAKVSSEVGDLVAGKLIHGKCIRFGFVCDTVVSNSILSMYCKCANFDECRKLFDEMPWRNVSSWNVLITGYVDCRNHKFDKEVWEIIKCMQSDGLKPDGFTISSVWPLCGGDFGNLNHGRELHCYIVKNELNLNLQRDVHLGCSLIDMYMKNSRVSVGRRVFDQMKCRNIYTWTAIINGYVQNGESDEALVLFRKMQVEDGTEPERVTLISVLPACNSHASLMTGKQIHGFAVRKVLYHDVSLCNALINMYSKCGSLDLARRVFGDGSFIKDAISWSSMISGYGLHGRGEEAVSLYDKMVLLGIKPDMLTIVGILSACGRSGLVNEGLKIFSSAVGEYEIEPTVEICACVVDMLGRSGQLDQALHFIKRMPVEPGPSVWGALVSASVMHGNSEMQDLAYRVLIQLEPESPSNFISLSNLYASSKQWDVVAKLRMMMKERGLRKEPGCSWICINSTTHCFYVADKAHPCSNSIYEMLDCLILAMKVPSHSPDSETPIQTTWC</sequence>
<feature type="repeat" description="PPR" evidence="2">
    <location>
        <begin position="92"/>
        <end position="126"/>
    </location>
</feature>
<dbReference type="Pfam" id="PF13041">
    <property type="entry name" value="PPR_2"/>
    <property type="match status" value="2"/>
</dbReference>
<evidence type="ECO:0000313" key="3">
    <source>
        <dbReference type="Proteomes" id="UP001652623"/>
    </source>
</evidence>
<dbReference type="GO" id="GO:0003723">
    <property type="term" value="F:RNA binding"/>
    <property type="evidence" value="ECO:0007669"/>
    <property type="project" value="InterPro"/>
</dbReference>
<dbReference type="FunFam" id="1.25.40.10:FF:000351">
    <property type="entry name" value="Pentatricopeptide repeat-containing protein"/>
    <property type="match status" value="1"/>
</dbReference>
<protein>
    <submittedName>
        <fullName evidence="4">Pentatricopeptide repeat-containing protein At1g28690, mitochondrial</fullName>
    </submittedName>
</protein>
<dbReference type="Gene3D" id="1.25.40.10">
    <property type="entry name" value="Tetratricopeptide repeat domain"/>
    <property type="match status" value="4"/>
</dbReference>
<proteinExistence type="predicted"/>
<dbReference type="SMR" id="A0A6P3ZZG6"/>
<dbReference type="RefSeq" id="XP_015887718.3">
    <property type="nucleotide sequence ID" value="XM_016032232.4"/>
</dbReference>
<dbReference type="Pfam" id="PF01535">
    <property type="entry name" value="PPR"/>
    <property type="match status" value="4"/>
</dbReference>
<feature type="repeat" description="PPR" evidence="2">
    <location>
        <begin position="302"/>
        <end position="337"/>
    </location>
</feature>
<dbReference type="GO" id="GO:0009451">
    <property type="term" value="P:RNA modification"/>
    <property type="evidence" value="ECO:0007669"/>
    <property type="project" value="InterPro"/>
</dbReference>
<dbReference type="PANTHER" id="PTHR24015:SF898">
    <property type="entry name" value="OS07G0436600 PROTEIN"/>
    <property type="match status" value="1"/>
</dbReference>
<gene>
    <name evidence="4" type="primary">LOC107422731</name>
</gene>
<feature type="repeat" description="PPR" evidence="2">
    <location>
        <begin position="405"/>
        <end position="439"/>
    </location>
</feature>
<dbReference type="NCBIfam" id="TIGR00756">
    <property type="entry name" value="PPR"/>
    <property type="match status" value="5"/>
</dbReference>
<dbReference type="Proteomes" id="UP001652623">
    <property type="component" value="Chromosome 3"/>
</dbReference>
<dbReference type="PROSITE" id="PS51375">
    <property type="entry name" value="PPR"/>
    <property type="match status" value="4"/>
</dbReference>
<evidence type="ECO:0000313" key="4">
    <source>
        <dbReference type="RefSeq" id="XP_015887718.3"/>
    </source>
</evidence>
<dbReference type="InterPro" id="IPR046960">
    <property type="entry name" value="PPR_At4g14850-like_plant"/>
</dbReference>